<dbReference type="SMART" id="SM00558">
    <property type="entry name" value="JmjC"/>
    <property type="match status" value="1"/>
</dbReference>
<organism evidence="2 3">
    <name type="scientific">Novosphingobium sediminicola</name>
    <dbReference type="NCBI Taxonomy" id="563162"/>
    <lineage>
        <taxon>Bacteria</taxon>
        <taxon>Pseudomonadati</taxon>
        <taxon>Pseudomonadota</taxon>
        <taxon>Alphaproteobacteria</taxon>
        <taxon>Sphingomonadales</taxon>
        <taxon>Sphingomonadaceae</taxon>
        <taxon>Novosphingobium</taxon>
    </lineage>
</organism>
<dbReference type="Gene3D" id="2.60.120.10">
    <property type="entry name" value="Jelly Rolls"/>
    <property type="match status" value="1"/>
</dbReference>
<dbReference type="SUPFAM" id="SSF51197">
    <property type="entry name" value="Clavaminate synthase-like"/>
    <property type="match status" value="1"/>
</dbReference>
<proteinExistence type="predicted"/>
<dbReference type="PANTHER" id="PTHR12461">
    <property type="entry name" value="HYPOXIA-INDUCIBLE FACTOR 1 ALPHA INHIBITOR-RELATED"/>
    <property type="match status" value="1"/>
</dbReference>
<evidence type="ECO:0000313" key="2">
    <source>
        <dbReference type="EMBL" id="MBB3957404.1"/>
    </source>
</evidence>
<reference evidence="2 3" key="1">
    <citation type="submission" date="2020-08" db="EMBL/GenBank/DDBJ databases">
        <title>Genomic Encyclopedia of Type Strains, Phase IV (KMG-IV): sequencing the most valuable type-strain genomes for metagenomic binning, comparative biology and taxonomic classification.</title>
        <authorList>
            <person name="Goeker M."/>
        </authorList>
    </citation>
    <scope>NUCLEOTIDE SEQUENCE [LARGE SCALE GENOMIC DNA]</scope>
    <source>
        <strain evidence="2 3">DSM 27057</strain>
    </source>
</reference>
<dbReference type="EMBL" id="JACIDX010000023">
    <property type="protein sequence ID" value="MBB3957404.1"/>
    <property type="molecule type" value="Genomic_DNA"/>
</dbReference>
<dbReference type="InterPro" id="IPR014710">
    <property type="entry name" value="RmlC-like_jellyroll"/>
</dbReference>
<dbReference type="Proteomes" id="UP000548867">
    <property type="component" value="Unassembled WGS sequence"/>
</dbReference>
<dbReference type="InterPro" id="IPR003347">
    <property type="entry name" value="JmjC_dom"/>
</dbReference>
<dbReference type="PROSITE" id="PS51184">
    <property type="entry name" value="JMJC"/>
    <property type="match status" value="1"/>
</dbReference>
<dbReference type="RefSeq" id="WP_183628671.1">
    <property type="nucleotide sequence ID" value="NZ_JACIDX010000023.1"/>
</dbReference>
<feature type="domain" description="JmjC" evidence="1">
    <location>
        <begin position="112"/>
        <end position="274"/>
    </location>
</feature>
<evidence type="ECO:0000313" key="3">
    <source>
        <dbReference type="Proteomes" id="UP000548867"/>
    </source>
</evidence>
<protein>
    <recommendedName>
        <fullName evidence="1">JmjC domain-containing protein</fullName>
    </recommendedName>
</protein>
<gene>
    <name evidence="2" type="ORF">GGR38_004378</name>
</gene>
<dbReference type="Pfam" id="PF13621">
    <property type="entry name" value="Cupin_8"/>
    <property type="match status" value="1"/>
</dbReference>
<dbReference type="PANTHER" id="PTHR12461:SF105">
    <property type="entry name" value="HYPOXIA-INDUCIBLE FACTOR 1-ALPHA INHIBITOR"/>
    <property type="match status" value="1"/>
</dbReference>
<name>A0A7W6CJ31_9SPHN</name>
<comment type="caution">
    <text evidence="2">The sequence shown here is derived from an EMBL/GenBank/DDBJ whole genome shotgun (WGS) entry which is preliminary data.</text>
</comment>
<dbReference type="InterPro" id="IPR041667">
    <property type="entry name" value="Cupin_8"/>
</dbReference>
<dbReference type="AlphaFoldDB" id="A0A7W6CJ31"/>
<keyword evidence="3" id="KW-1185">Reference proteome</keyword>
<accession>A0A7W6CJ31</accession>
<sequence>MAARLREWAAEDPALSDPARFRETVAMAGEPVVIRGYAQDWPLRRAARISDLAACDYLRQHDGGKRPQVMLGDPAIAGRYFYRDGLDGFNFERVEMSIDEALQRMLDCAADPALPSAYLGSLVAPAYLPGMTAQHQPALVPQGVAMRLWIGNASHVACHYDGYENFACVLAGRRRFTLYPPDAIGDLYVGPIDFTLAGQPVSMAAGDCNHPERYPRFARAESRKLVVDLEPGDALYLPKLWWHQVEATAPFNIMANFWWDAFAIGPDAPMLAMLFAMITLGERPQADREAFRAYFDHFVFRPDGHPLAHLPEEKRGVLRDLAGGGYGQIRAMIMRALRGQ</sequence>
<evidence type="ECO:0000259" key="1">
    <source>
        <dbReference type="PROSITE" id="PS51184"/>
    </source>
</evidence>